<organism evidence="1">
    <name type="scientific">gut metagenome</name>
    <dbReference type="NCBI Taxonomy" id="749906"/>
    <lineage>
        <taxon>unclassified sequences</taxon>
        <taxon>metagenomes</taxon>
        <taxon>organismal metagenomes</taxon>
    </lineage>
</organism>
<accession>J9CH30</accession>
<gene>
    <name evidence="1" type="ORF">EVA_12524</name>
</gene>
<dbReference type="AlphaFoldDB" id="J9CH30"/>
<protein>
    <submittedName>
        <fullName evidence="1">Uncharacterized protein</fullName>
    </submittedName>
</protein>
<proteinExistence type="predicted"/>
<comment type="caution">
    <text evidence="1">The sequence shown here is derived from an EMBL/GenBank/DDBJ whole genome shotgun (WGS) entry which is preliminary data.</text>
</comment>
<dbReference type="EMBL" id="AMCI01003840">
    <property type="protein sequence ID" value="EJW99370.1"/>
    <property type="molecule type" value="Genomic_DNA"/>
</dbReference>
<reference evidence="1" key="1">
    <citation type="journal article" date="2012" name="PLoS ONE">
        <title>Gene sets for utilization of primary and secondary nutrition supplies in the distal gut of endangered iberian lynx.</title>
        <authorList>
            <person name="Alcaide M."/>
            <person name="Messina E."/>
            <person name="Richter M."/>
            <person name="Bargiela R."/>
            <person name="Peplies J."/>
            <person name="Huws S.A."/>
            <person name="Newbold C.J."/>
            <person name="Golyshin P.N."/>
            <person name="Simon M.A."/>
            <person name="Lopez G."/>
            <person name="Yakimov M.M."/>
            <person name="Ferrer M."/>
        </authorList>
    </citation>
    <scope>NUCLEOTIDE SEQUENCE</scope>
</reference>
<sequence>MCQKRSKSLRCQGLAHNNTGRASALKVFVAVLVCLAACKSNDLSHYVCAELLLACTSLDHNVCADLAVSKSNKLKRYDICSLMKKLIEGMLSVSSRLAKIIGPVT</sequence>
<evidence type="ECO:0000313" key="1">
    <source>
        <dbReference type="EMBL" id="EJW99370.1"/>
    </source>
</evidence>
<name>J9CH30_9ZZZZ</name>